<dbReference type="Gene3D" id="3.30.450.20">
    <property type="entry name" value="PAS domain"/>
    <property type="match status" value="2"/>
</dbReference>
<evidence type="ECO:0000256" key="8">
    <source>
        <dbReference type="ARBA" id="ARBA00022692"/>
    </source>
</evidence>
<feature type="domain" description="Histidine kinase" evidence="16">
    <location>
        <begin position="355"/>
        <end position="550"/>
    </location>
</feature>
<evidence type="ECO:0000256" key="11">
    <source>
        <dbReference type="ARBA" id="ARBA00022840"/>
    </source>
</evidence>
<keyword evidence="10 17" id="KW-0418">Kinase</keyword>
<dbReference type="PANTHER" id="PTHR43547:SF10">
    <property type="entry name" value="SENSOR HISTIDINE KINASE DCUS"/>
    <property type="match status" value="1"/>
</dbReference>
<dbReference type="FunFam" id="3.30.450.20:FF:000018">
    <property type="entry name" value="Sensor histidine kinase DcuS"/>
    <property type="match status" value="1"/>
</dbReference>
<dbReference type="Proteomes" id="UP000000249">
    <property type="component" value="Chromosome 1"/>
</dbReference>
<dbReference type="Gene3D" id="3.30.565.10">
    <property type="entry name" value="Histidine kinase-like ATPase, C-terminal domain"/>
    <property type="match status" value="1"/>
</dbReference>
<keyword evidence="9" id="KW-0547">Nucleotide-binding</keyword>
<dbReference type="InterPro" id="IPR004358">
    <property type="entry name" value="Sig_transdc_His_kin-like_C"/>
</dbReference>
<dbReference type="CDD" id="cd16915">
    <property type="entry name" value="HATPase_DpiB-CitA-like"/>
    <property type="match status" value="1"/>
</dbReference>
<comment type="catalytic activity">
    <reaction evidence="1">
        <text>ATP + protein L-histidine = ADP + protein N-phospho-L-histidine.</text>
        <dbReference type="EC" id="2.7.13.3"/>
    </reaction>
</comment>
<dbReference type="GO" id="GO:0005886">
    <property type="term" value="C:plasma membrane"/>
    <property type="evidence" value="ECO:0007669"/>
    <property type="project" value="UniProtKB-SubCell"/>
</dbReference>
<dbReference type="Pfam" id="PF17203">
    <property type="entry name" value="sCache_3_2"/>
    <property type="match status" value="1"/>
</dbReference>
<gene>
    <name evidence="17" type="primary">citA</name>
    <name evidence="17" type="ordered locus">VC0395_A0318</name>
</gene>
<evidence type="ECO:0000256" key="15">
    <source>
        <dbReference type="SAM" id="Phobius"/>
    </source>
</evidence>
<keyword evidence="14 15" id="KW-0472">Membrane</keyword>
<dbReference type="EC" id="2.7.13.3" evidence="4"/>
<evidence type="ECO:0000256" key="2">
    <source>
        <dbReference type="ARBA" id="ARBA00004533"/>
    </source>
</evidence>
<dbReference type="GO" id="GO:0000155">
    <property type="term" value="F:phosphorelay sensor kinase activity"/>
    <property type="evidence" value="ECO:0007669"/>
    <property type="project" value="InterPro"/>
</dbReference>
<dbReference type="SMART" id="SM00091">
    <property type="entry name" value="PAS"/>
    <property type="match status" value="1"/>
</dbReference>
<evidence type="ECO:0000259" key="16">
    <source>
        <dbReference type="PROSITE" id="PS50109"/>
    </source>
</evidence>
<dbReference type="FunFam" id="3.30.450.20:FF:000218">
    <property type="entry name" value="Sensor kinase citA"/>
    <property type="match status" value="1"/>
</dbReference>
<proteinExistence type="predicted"/>
<dbReference type="InterPro" id="IPR003594">
    <property type="entry name" value="HATPase_dom"/>
</dbReference>
<name>A0A0H3AGT8_VIBC3</name>
<dbReference type="EMBL" id="CP000627">
    <property type="protein sequence ID" value="ABQ19603.1"/>
    <property type="molecule type" value="Genomic_DNA"/>
</dbReference>
<dbReference type="PRINTS" id="PR00344">
    <property type="entry name" value="BCTRLSENSOR"/>
</dbReference>
<evidence type="ECO:0000256" key="4">
    <source>
        <dbReference type="ARBA" id="ARBA00012438"/>
    </source>
</evidence>
<evidence type="ECO:0000256" key="13">
    <source>
        <dbReference type="ARBA" id="ARBA00023012"/>
    </source>
</evidence>
<evidence type="ECO:0000313" key="18">
    <source>
        <dbReference type="Proteomes" id="UP000000249"/>
    </source>
</evidence>
<evidence type="ECO:0000313" key="17">
    <source>
        <dbReference type="EMBL" id="ABQ19603.1"/>
    </source>
</evidence>
<dbReference type="SUPFAM" id="SSF55785">
    <property type="entry name" value="PYP-like sensor domain (PAS domain)"/>
    <property type="match status" value="1"/>
</dbReference>
<feature type="transmembrane region" description="Helical" evidence="15">
    <location>
        <begin position="183"/>
        <end position="204"/>
    </location>
</feature>
<dbReference type="InterPro" id="IPR000014">
    <property type="entry name" value="PAS"/>
</dbReference>
<dbReference type="SUPFAM" id="SSF55890">
    <property type="entry name" value="Sporulation response regulatory protein Spo0B"/>
    <property type="match status" value="1"/>
</dbReference>
<dbReference type="InterPro" id="IPR036890">
    <property type="entry name" value="HATPase_C_sf"/>
</dbReference>
<dbReference type="InterPro" id="IPR016120">
    <property type="entry name" value="Sig_transdc_His_kin_SpoOB"/>
</dbReference>
<evidence type="ECO:0000256" key="12">
    <source>
        <dbReference type="ARBA" id="ARBA00022989"/>
    </source>
</evidence>
<evidence type="ECO:0000256" key="14">
    <source>
        <dbReference type="ARBA" id="ARBA00023136"/>
    </source>
</evidence>
<keyword evidence="7" id="KW-0808">Transferase</keyword>
<keyword evidence="13" id="KW-0902">Two-component regulatory system</keyword>
<dbReference type="PROSITE" id="PS50109">
    <property type="entry name" value="HIS_KIN"/>
    <property type="match status" value="1"/>
</dbReference>
<evidence type="ECO:0000256" key="5">
    <source>
        <dbReference type="ARBA" id="ARBA00022475"/>
    </source>
</evidence>
<dbReference type="RefSeq" id="WP_011929368.1">
    <property type="nucleotide sequence ID" value="NC_009457.1"/>
</dbReference>
<evidence type="ECO:0000256" key="3">
    <source>
        <dbReference type="ARBA" id="ARBA00004651"/>
    </source>
</evidence>
<dbReference type="SMART" id="SM00387">
    <property type="entry name" value="HATPase_c"/>
    <property type="match status" value="1"/>
</dbReference>
<dbReference type="eggNOG" id="COG3290">
    <property type="taxonomic scope" value="Bacteria"/>
</dbReference>
<keyword evidence="11" id="KW-0067">ATP-binding</keyword>
<dbReference type="SUPFAM" id="SSF103190">
    <property type="entry name" value="Sensory domain-like"/>
    <property type="match status" value="1"/>
</dbReference>
<dbReference type="SUPFAM" id="SSF55874">
    <property type="entry name" value="ATPase domain of HSP90 chaperone/DNA topoisomerase II/histidine kinase"/>
    <property type="match status" value="1"/>
</dbReference>
<dbReference type="InterPro" id="IPR005467">
    <property type="entry name" value="His_kinase_dom"/>
</dbReference>
<evidence type="ECO:0000256" key="6">
    <source>
        <dbReference type="ARBA" id="ARBA00022553"/>
    </source>
</evidence>
<sequence>MNISLTQFLHTKVCQTLSFQQRVGALLVAMVVIQLSLVAGFFHQTLSETLQDQISTKALIQAREIATDPNLIVLIQQNRLAEVQAKIDRLQRISDANFIVIGDANGIRIAHPDEQKIGLPMQGGDSRRALKEGEYYTSTQKGSLGWAIRGKAAIVAPSGEILGVVSVGYLLDNISSWLRVYSYPVIFTVLLLMLLSALGAWIFTRHIKQQMFNMEPEEIAMNLNLQQSILQSVYEGIVAISLKGEILSVNAKALNILGIAHQPTHLIGRNVQEFITPTCFFMGASPFGKLAQQNRVSQQDELISCNGETLVANRVPINSGQQQIGWVVSFRRRNDFNTLTSQLTQIRQHNDNLHVMSHEFANRLSTIGGLIQIGAYDEAVKTIRRETAEQQQLIDFIAQTFHPKVIAGLLLGKYSRAKELGLCLEFDPLSHLHQEPQCMTSDELAAVLGNLLDNAFEATLKNPHSNKTISLLLTDNGAELVIEVADNGIGISADIAQTLFLKGVSSKNQEGHGIGLYLVHQFVTQAHGSILIDSAEPQGTIFSIFIPNRPKTLAAENLPALAERA</sequence>
<protein>
    <recommendedName>
        <fullName evidence="4">histidine kinase</fullName>
        <ecNumber evidence="4">2.7.13.3</ecNumber>
    </recommendedName>
</protein>
<reference evidence="17 18" key="1">
    <citation type="submission" date="2007-03" db="EMBL/GenBank/DDBJ databases">
        <authorList>
            <person name="Heidelberg J."/>
        </authorList>
    </citation>
    <scope>NUCLEOTIDE SEQUENCE [LARGE SCALE GENOMIC DNA]</scope>
    <source>
        <strain evidence="18">ATCC 39541 / Classical Ogawa 395 / O395</strain>
    </source>
</reference>
<evidence type="ECO:0000256" key="10">
    <source>
        <dbReference type="ARBA" id="ARBA00022777"/>
    </source>
</evidence>
<dbReference type="InterPro" id="IPR029151">
    <property type="entry name" value="Sensor-like_sf"/>
</dbReference>
<evidence type="ECO:0000256" key="1">
    <source>
        <dbReference type="ARBA" id="ARBA00000085"/>
    </source>
</evidence>
<keyword evidence="8 15" id="KW-0812">Transmembrane</keyword>
<accession>A0A0H3AGT8</accession>
<dbReference type="OrthoDB" id="9792686at2"/>
<dbReference type="GO" id="GO:0005524">
    <property type="term" value="F:ATP binding"/>
    <property type="evidence" value="ECO:0007669"/>
    <property type="project" value="UniProtKB-KW"/>
</dbReference>
<organism evidence="17 18">
    <name type="scientific">Vibrio cholerae serotype O1 (strain ATCC 39541 / Classical Ogawa 395 / O395)</name>
    <dbReference type="NCBI Taxonomy" id="345073"/>
    <lineage>
        <taxon>Bacteria</taxon>
        <taxon>Pseudomonadati</taxon>
        <taxon>Pseudomonadota</taxon>
        <taxon>Gammaproteobacteria</taxon>
        <taxon>Vibrionales</taxon>
        <taxon>Vibrionaceae</taxon>
        <taxon>Vibrio</taxon>
    </lineage>
</organism>
<feature type="transmembrane region" description="Helical" evidence="15">
    <location>
        <begin position="23"/>
        <end position="42"/>
    </location>
</feature>
<dbReference type="InterPro" id="IPR035965">
    <property type="entry name" value="PAS-like_dom_sf"/>
</dbReference>
<keyword evidence="6" id="KW-0597">Phosphoprotein</keyword>
<keyword evidence="5" id="KW-1003">Cell membrane</keyword>
<evidence type="ECO:0000256" key="7">
    <source>
        <dbReference type="ARBA" id="ARBA00022679"/>
    </source>
</evidence>
<dbReference type="InterPro" id="IPR033463">
    <property type="entry name" value="sCache_3"/>
</dbReference>
<keyword evidence="12 15" id="KW-1133">Transmembrane helix</keyword>
<dbReference type="KEGG" id="vcr:VC395_0808"/>
<comment type="subcellular location">
    <subcellularLocation>
        <location evidence="2">Cell inner membrane</location>
    </subcellularLocation>
    <subcellularLocation>
        <location evidence="3">Cell membrane</location>
        <topology evidence="3">Multi-pass membrane protein</topology>
    </subcellularLocation>
</comment>
<dbReference type="AlphaFoldDB" id="A0A0H3AGT8"/>
<dbReference type="PANTHER" id="PTHR43547">
    <property type="entry name" value="TWO-COMPONENT HISTIDINE KINASE"/>
    <property type="match status" value="1"/>
</dbReference>
<dbReference type="PATRIC" id="fig|345073.21.peg.780"/>
<dbReference type="KEGG" id="vco:VC0395_A0318"/>
<dbReference type="Pfam" id="PF02518">
    <property type="entry name" value="HATPase_c"/>
    <property type="match status" value="1"/>
</dbReference>
<evidence type="ECO:0000256" key="9">
    <source>
        <dbReference type="ARBA" id="ARBA00022741"/>
    </source>
</evidence>